<dbReference type="Proteomes" id="UP000298656">
    <property type="component" value="Chromosome 1"/>
</dbReference>
<evidence type="ECO:0000256" key="1">
    <source>
        <dbReference type="SAM" id="Phobius"/>
    </source>
</evidence>
<evidence type="ECO:0000313" key="3">
    <source>
        <dbReference type="Proteomes" id="UP000298656"/>
    </source>
</evidence>
<dbReference type="EMBL" id="CP040077">
    <property type="protein sequence ID" value="QCP47778.1"/>
    <property type="molecule type" value="Genomic_DNA"/>
</dbReference>
<keyword evidence="1" id="KW-1133">Transmembrane helix</keyword>
<dbReference type="OrthoDB" id="9182887at2"/>
<keyword evidence="1" id="KW-0472">Membrane</keyword>
<dbReference type="KEGG" id="tvl:FAZ95_00430"/>
<reference evidence="2 3" key="1">
    <citation type="submission" date="2019-05" db="EMBL/GenBank/DDBJ databases">
        <title>Burkholderia sp. DHOD12, isolated from subtropical forest soil.</title>
        <authorList>
            <person name="Gao Z.-H."/>
            <person name="Qiu L.-H."/>
        </authorList>
    </citation>
    <scope>NUCLEOTIDE SEQUENCE [LARGE SCALE GENOMIC DNA]</scope>
    <source>
        <strain evidence="2 3">DHOD12</strain>
    </source>
</reference>
<feature type="transmembrane region" description="Helical" evidence="1">
    <location>
        <begin position="308"/>
        <end position="330"/>
    </location>
</feature>
<name>A0A4P8IGP8_9BURK</name>
<evidence type="ECO:0000313" key="2">
    <source>
        <dbReference type="EMBL" id="QCP47778.1"/>
    </source>
</evidence>
<organism evidence="2 3">
    <name type="scientific">Trinickia violacea</name>
    <dbReference type="NCBI Taxonomy" id="2571746"/>
    <lineage>
        <taxon>Bacteria</taxon>
        <taxon>Pseudomonadati</taxon>
        <taxon>Pseudomonadota</taxon>
        <taxon>Betaproteobacteria</taxon>
        <taxon>Burkholderiales</taxon>
        <taxon>Burkholderiaceae</taxon>
        <taxon>Trinickia</taxon>
    </lineage>
</organism>
<dbReference type="AlphaFoldDB" id="A0A4P8IGP8"/>
<accession>A0A4P8IGP8</accession>
<keyword evidence="3" id="KW-1185">Reference proteome</keyword>
<protein>
    <submittedName>
        <fullName evidence="2">Uncharacterized protein</fullName>
    </submittedName>
</protein>
<sequence>MPSSIANIARGQASNVCRSLQQYRSTLPHNLTPYYGNEVCRGDGWTIGNERLSGDFDIDPVLAQQLVGGVLASPEFAVTKLDPGASWLHDYLYGGPSGAPGTSNRLYEEAQSAAIGPGGVLGNVNTMMSAAHAAHASSLEKSIQAGAQKVMSGAGKSVPINPYVTLYNGNTSGKGRPRPRIRITNLPLQTVQPTLGEHFRYSARSQTVTEALKELKLKDLAPKISPLGRVYFRGGLSTGVLTFGPSAALDLIDSINRDAQGKLQFNARHFSIASARSQSGNLAGLVGGAAASTVAGVAFSTVGLTIGAAPLILIGLGGAVLFQIIWNALAGGDWAGEKVRESFE</sequence>
<keyword evidence="1" id="KW-0812">Transmembrane</keyword>
<dbReference type="RefSeq" id="WP_137330621.1">
    <property type="nucleotide sequence ID" value="NZ_CP040077.1"/>
</dbReference>
<feature type="transmembrane region" description="Helical" evidence="1">
    <location>
        <begin position="282"/>
        <end position="302"/>
    </location>
</feature>
<gene>
    <name evidence="2" type="ORF">FAZ95_00430</name>
</gene>
<proteinExistence type="predicted"/>